<dbReference type="InterPro" id="IPR000998">
    <property type="entry name" value="MAM_dom"/>
</dbReference>
<keyword evidence="3" id="KW-1185">Reference proteome</keyword>
<gene>
    <name evidence="2" type="ORF">NP493_784g00014</name>
</gene>
<sequence>MLQYPWLVVSANRGRRYALFVNHDHKMGSKATLGSPWFGSSGPQCHINFTVNMYGTNVGHLRLHLLTDSGVDREVWYSNSDKGSRNVASVLISDNEAGDDSSREVSQTSMEHIKTPTSCHFLWVLMQG</sequence>
<dbReference type="AlphaFoldDB" id="A0AAD9NN98"/>
<evidence type="ECO:0000313" key="2">
    <source>
        <dbReference type="EMBL" id="KAK2174641.1"/>
    </source>
</evidence>
<dbReference type="InterPro" id="IPR013320">
    <property type="entry name" value="ConA-like_dom_sf"/>
</dbReference>
<accession>A0AAD9NN98</accession>
<feature type="domain" description="MAM" evidence="1">
    <location>
        <begin position="15"/>
        <end position="92"/>
    </location>
</feature>
<dbReference type="Gene3D" id="2.60.120.200">
    <property type="match status" value="1"/>
</dbReference>
<proteinExistence type="predicted"/>
<dbReference type="Pfam" id="PF00629">
    <property type="entry name" value="MAM"/>
    <property type="match status" value="1"/>
</dbReference>
<evidence type="ECO:0000259" key="1">
    <source>
        <dbReference type="Pfam" id="PF00629"/>
    </source>
</evidence>
<comment type="caution">
    <text evidence="2">The sequence shown here is derived from an EMBL/GenBank/DDBJ whole genome shotgun (WGS) entry which is preliminary data.</text>
</comment>
<dbReference type="Proteomes" id="UP001209878">
    <property type="component" value="Unassembled WGS sequence"/>
</dbReference>
<dbReference type="EMBL" id="JAODUO010000786">
    <property type="protein sequence ID" value="KAK2174641.1"/>
    <property type="molecule type" value="Genomic_DNA"/>
</dbReference>
<dbReference type="SUPFAM" id="SSF49899">
    <property type="entry name" value="Concanavalin A-like lectins/glucanases"/>
    <property type="match status" value="1"/>
</dbReference>
<evidence type="ECO:0000313" key="3">
    <source>
        <dbReference type="Proteomes" id="UP001209878"/>
    </source>
</evidence>
<dbReference type="GO" id="GO:0016020">
    <property type="term" value="C:membrane"/>
    <property type="evidence" value="ECO:0007669"/>
    <property type="project" value="InterPro"/>
</dbReference>
<protein>
    <recommendedName>
        <fullName evidence="1">MAM domain-containing protein</fullName>
    </recommendedName>
</protein>
<name>A0AAD9NN98_RIDPI</name>
<reference evidence="2" key="1">
    <citation type="journal article" date="2023" name="Mol. Biol. Evol.">
        <title>Third-Generation Sequencing Reveals the Adaptive Role of the Epigenome in Three Deep-Sea Polychaetes.</title>
        <authorList>
            <person name="Perez M."/>
            <person name="Aroh O."/>
            <person name="Sun Y."/>
            <person name="Lan Y."/>
            <person name="Juniper S.K."/>
            <person name="Young C.R."/>
            <person name="Angers B."/>
            <person name="Qian P.Y."/>
        </authorList>
    </citation>
    <scope>NUCLEOTIDE SEQUENCE</scope>
    <source>
        <strain evidence="2">R07B-5</strain>
    </source>
</reference>
<organism evidence="2 3">
    <name type="scientific">Ridgeia piscesae</name>
    <name type="common">Tubeworm</name>
    <dbReference type="NCBI Taxonomy" id="27915"/>
    <lineage>
        <taxon>Eukaryota</taxon>
        <taxon>Metazoa</taxon>
        <taxon>Spiralia</taxon>
        <taxon>Lophotrochozoa</taxon>
        <taxon>Annelida</taxon>
        <taxon>Polychaeta</taxon>
        <taxon>Sedentaria</taxon>
        <taxon>Canalipalpata</taxon>
        <taxon>Sabellida</taxon>
        <taxon>Siboglinidae</taxon>
        <taxon>Ridgeia</taxon>
    </lineage>
</organism>